<dbReference type="Pfam" id="PF03099">
    <property type="entry name" value="BPL_LplA_LipB"/>
    <property type="match status" value="1"/>
</dbReference>
<dbReference type="PANTHER" id="PTHR12835:SF5">
    <property type="entry name" value="BIOTIN--PROTEIN LIGASE"/>
    <property type="match status" value="1"/>
</dbReference>
<dbReference type="GO" id="GO:0004077">
    <property type="term" value="F:biotin--[biotin carboxyl-carrier protein] ligase activity"/>
    <property type="evidence" value="ECO:0007669"/>
    <property type="project" value="UniProtKB-EC"/>
</dbReference>
<evidence type="ECO:0000256" key="2">
    <source>
        <dbReference type="ARBA" id="ARBA00022741"/>
    </source>
</evidence>
<dbReference type="PROSITE" id="PS51733">
    <property type="entry name" value="BPL_LPL_CATALYTIC"/>
    <property type="match status" value="1"/>
</dbReference>
<dbReference type="InterPro" id="IPR003142">
    <property type="entry name" value="BPL_C"/>
</dbReference>
<dbReference type="GO" id="GO:0005737">
    <property type="term" value="C:cytoplasm"/>
    <property type="evidence" value="ECO:0007669"/>
    <property type="project" value="TreeGrafter"/>
</dbReference>
<keyword evidence="9" id="KW-1185">Reference proteome</keyword>
<dbReference type="SUPFAM" id="SSF50037">
    <property type="entry name" value="C-terminal domain of transcriptional repressors"/>
    <property type="match status" value="1"/>
</dbReference>
<protein>
    <recommendedName>
        <fullName evidence="5">biotin--[biotin carboxyl-carrier protein] ligase</fullName>
        <ecNumber evidence="5">6.3.4.15</ecNumber>
    </recommendedName>
</protein>
<comment type="caution">
    <text evidence="8">The sequence shown here is derived from an EMBL/GenBank/DDBJ whole genome shotgun (WGS) entry which is preliminary data.</text>
</comment>
<organism evidence="8 9">
    <name type="scientific">Candidatus Manganitrophus noduliformans</name>
    <dbReference type="NCBI Taxonomy" id="2606439"/>
    <lineage>
        <taxon>Bacteria</taxon>
        <taxon>Pseudomonadati</taxon>
        <taxon>Nitrospirota</taxon>
        <taxon>Nitrospiria</taxon>
        <taxon>Candidatus Troglogloeales</taxon>
        <taxon>Candidatus Manganitrophaceae</taxon>
        <taxon>Candidatus Manganitrophus</taxon>
    </lineage>
</organism>
<dbReference type="EC" id="6.3.4.15" evidence="5"/>
<name>A0A7X6I9A7_9BACT</name>
<keyword evidence="4" id="KW-0092">Biotin</keyword>
<dbReference type="AlphaFoldDB" id="A0A7X6I9A7"/>
<dbReference type="InterPro" id="IPR045864">
    <property type="entry name" value="aa-tRNA-synth_II/BPL/LPL"/>
</dbReference>
<dbReference type="Gene3D" id="2.30.30.100">
    <property type="match status" value="1"/>
</dbReference>
<dbReference type="EMBL" id="VTOW01000001">
    <property type="protein sequence ID" value="NKE69175.1"/>
    <property type="molecule type" value="Genomic_DNA"/>
</dbReference>
<evidence type="ECO:0000313" key="9">
    <source>
        <dbReference type="Proteomes" id="UP000534783"/>
    </source>
</evidence>
<dbReference type="NCBIfam" id="TIGR00121">
    <property type="entry name" value="birA_ligase"/>
    <property type="match status" value="1"/>
</dbReference>
<dbReference type="SUPFAM" id="SSF55681">
    <property type="entry name" value="Class II aaRS and biotin synthetases"/>
    <property type="match status" value="1"/>
</dbReference>
<evidence type="ECO:0000256" key="6">
    <source>
        <dbReference type="ARBA" id="ARBA00047846"/>
    </source>
</evidence>
<feature type="domain" description="BPL/LPL catalytic" evidence="7">
    <location>
        <begin position="10"/>
        <end position="201"/>
    </location>
</feature>
<evidence type="ECO:0000256" key="3">
    <source>
        <dbReference type="ARBA" id="ARBA00022840"/>
    </source>
</evidence>
<evidence type="ECO:0000256" key="4">
    <source>
        <dbReference type="ARBA" id="ARBA00023267"/>
    </source>
</evidence>
<reference evidence="8 9" key="1">
    <citation type="journal article" date="2020" name="Nature">
        <title>Bacterial chemolithoautotrophy via manganese oxidation.</title>
        <authorList>
            <person name="Yu H."/>
            <person name="Leadbetter J.R."/>
        </authorList>
    </citation>
    <scope>NUCLEOTIDE SEQUENCE [LARGE SCALE GENOMIC DNA]</scope>
    <source>
        <strain evidence="8 9">Mn-1</strain>
    </source>
</reference>
<proteinExistence type="predicted"/>
<evidence type="ECO:0000313" key="8">
    <source>
        <dbReference type="EMBL" id="NKE69175.1"/>
    </source>
</evidence>
<dbReference type="Proteomes" id="UP000534783">
    <property type="component" value="Unassembled WGS sequence"/>
</dbReference>
<gene>
    <name evidence="8" type="ORF">MNODULE_00200</name>
</gene>
<evidence type="ECO:0000259" key="7">
    <source>
        <dbReference type="PROSITE" id="PS51733"/>
    </source>
</evidence>
<evidence type="ECO:0000256" key="1">
    <source>
        <dbReference type="ARBA" id="ARBA00022598"/>
    </source>
</evidence>
<keyword evidence="1 8" id="KW-0436">Ligase</keyword>
<evidence type="ECO:0000256" key="5">
    <source>
        <dbReference type="ARBA" id="ARBA00024227"/>
    </source>
</evidence>
<keyword evidence="2" id="KW-0547">Nucleotide-binding</keyword>
<dbReference type="Pfam" id="PF02237">
    <property type="entry name" value="BPL_C"/>
    <property type="match status" value="1"/>
</dbReference>
<dbReference type="InterPro" id="IPR004408">
    <property type="entry name" value="Biotin_CoA_COase_ligase"/>
</dbReference>
<dbReference type="PANTHER" id="PTHR12835">
    <property type="entry name" value="BIOTIN PROTEIN LIGASE"/>
    <property type="match status" value="1"/>
</dbReference>
<dbReference type="Gene3D" id="3.30.930.10">
    <property type="entry name" value="Bira Bifunctional Protein, Domain 2"/>
    <property type="match status" value="1"/>
</dbReference>
<comment type="catalytic activity">
    <reaction evidence="6">
        <text>biotin + L-lysyl-[protein] + ATP = N(6)-biotinyl-L-lysyl-[protein] + AMP + diphosphate + H(+)</text>
        <dbReference type="Rhea" id="RHEA:11756"/>
        <dbReference type="Rhea" id="RHEA-COMP:9752"/>
        <dbReference type="Rhea" id="RHEA-COMP:10505"/>
        <dbReference type="ChEBI" id="CHEBI:15378"/>
        <dbReference type="ChEBI" id="CHEBI:29969"/>
        <dbReference type="ChEBI" id="CHEBI:30616"/>
        <dbReference type="ChEBI" id="CHEBI:33019"/>
        <dbReference type="ChEBI" id="CHEBI:57586"/>
        <dbReference type="ChEBI" id="CHEBI:83144"/>
        <dbReference type="ChEBI" id="CHEBI:456215"/>
        <dbReference type="EC" id="6.3.4.15"/>
    </reaction>
</comment>
<sequence length="278" mass="31247">MALDLERIEKHCRSHTKVREWVREIMMFDRVDSTNRIALEMASQGLPGGIVILAEAQEKGKGRLGREWFSPEGMNLYFSLLLRPYQPARDFPLYSLATSVALIEAIQRTTGLAVQIKWPNDVVLEDKKLAGILLESEVRGEQSPPLVVGVGVNVNIGLTDFPPELQKSATSLRIALGRPVDRADLLIELFNQLVEQYRLVDDKALLIQAVRQHCQTLGRRVRVQTARQEFEGWAEDLQEDGALLIRMGDGNQRRILVGDVTHLREVKDPSAHGRSTPA</sequence>
<accession>A0A7X6I9A7</accession>
<dbReference type="RefSeq" id="WP_168057497.1">
    <property type="nucleotide sequence ID" value="NZ_VTOW01000001.1"/>
</dbReference>
<dbReference type="CDD" id="cd16442">
    <property type="entry name" value="BPL"/>
    <property type="match status" value="1"/>
</dbReference>
<dbReference type="GO" id="GO:0005524">
    <property type="term" value="F:ATP binding"/>
    <property type="evidence" value="ECO:0007669"/>
    <property type="project" value="UniProtKB-KW"/>
</dbReference>
<dbReference type="InterPro" id="IPR004143">
    <property type="entry name" value="BPL_LPL_catalytic"/>
</dbReference>
<dbReference type="InterPro" id="IPR008988">
    <property type="entry name" value="Transcriptional_repressor_C"/>
</dbReference>
<keyword evidence="3" id="KW-0067">ATP-binding</keyword>